<dbReference type="EMBL" id="VTPV01000022">
    <property type="protein sequence ID" value="KAB1228492.1"/>
    <property type="molecule type" value="Genomic_DNA"/>
</dbReference>
<evidence type="ECO:0000313" key="3">
    <source>
        <dbReference type="EMBL" id="KAB1228492.1"/>
    </source>
</evidence>
<proteinExistence type="predicted"/>
<accession>A0A5N4BJ66</accession>
<keyword evidence="4" id="KW-1185">Reference proteome</keyword>
<feature type="compositionally biased region" description="Polar residues" evidence="1">
    <location>
        <begin position="64"/>
        <end position="73"/>
    </location>
</feature>
<reference evidence="3 4" key="1">
    <citation type="journal article" date="2019" name="Stand. Genomic Sci.">
        <title>Draft Whole-Genome Sequence of a Novel Chryseobacterium viscerum Strain Isolated from Fresh Water at Dripping Springs, New Mexico.</title>
        <authorList>
            <person name="Kyndt J.A."/>
            <person name="Moore T.C."/>
        </authorList>
    </citation>
    <scope>NUCLEOTIDE SEQUENCE [LARGE SCALE GENOMIC DNA]</scope>
    <source>
        <strain evidence="3 4">DPS</strain>
    </source>
</reference>
<name>A0A5N4BJ66_9FLAO</name>
<feature type="compositionally biased region" description="Polar residues" evidence="1">
    <location>
        <begin position="38"/>
        <end position="50"/>
    </location>
</feature>
<organism evidence="3 4">
    <name type="scientific">Chryseobacterium viscerum</name>
    <dbReference type="NCBI Taxonomy" id="1037377"/>
    <lineage>
        <taxon>Bacteria</taxon>
        <taxon>Pseudomonadati</taxon>
        <taxon>Bacteroidota</taxon>
        <taxon>Flavobacteriia</taxon>
        <taxon>Flavobacteriales</taxon>
        <taxon>Weeksellaceae</taxon>
        <taxon>Chryseobacterium group</taxon>
        <taxon>Chryseobacterium</taxon>
    </lineage>
</organism>
<evidence type="ECO:0008006" key="5">
    <source>
        <dbReference type="Google" id="ProtNLM"/>
    </source>
</evidence>
<feature type="region of interest" description="Disordered" evidence="1">
    <location>
        <begin position="38"/>
        <end position="100"/>
    </location>
</feature>
<protein>
    <recommendedName>
        <fullName evidence="5">Lipoprotein</fullName>
    </recommendedName>
</protein>
<evidence type="ECO:0000256" key="1">
    <source>
        <dbReference type="SAM" id="MobiDB-lite"/>
    </source>
</evidence>
<dbReference type="PROSITE" id="PS51257">
    <property type="entry name" value="PROKAR_LIPOPROTEIN"/>
    <property type="match status" value="1"/>
</dbReference>
<dbReference type="RefSeq" id="WP_152291446.1">
    <property type="nucleotide sequence ID" value="NZ_VTPV01000022.1"/>
</dbReference>
<feature type="chain" id="PRO_5047435303" description="Lipoprotein" evidence="2">
    <location>
        <begin position="24"/>
        <end position="100"/>
    </location>
</feature>
<sequence>MKTKLIILTVAATALLYSCSSERDEEIRKDNTEVKINQKTKLNQKGNNFSENKENFSKVGDSIKPNSSLNSQGIIPPNKSTDPDDGSTEVVDPTKPDKPW</sequence>
<gene>
    <name evidence="3" type="ORF">F8D52_22735</name>
</gene>
<dbReference type="Proteomes" id="UP000326384">
    <property type="component" value="Unassembled WGS sequence"/>
</dbReference>
<keyword evidence="2" id="KW-0732">Signal</keyword>
<evidence type="ECO:0000313" key="4">
    <source>
        <dbReference type="Proteomes" id="UP000326384"/>
    </source>
</evidence>
<feature type="signal peptide" evidence="2">
    <location>
        <begin position="1"/>
        <end position="23"/>
    </location>
</feature>
<comment type="caution">
    <text evidence="3">The sequence shown here is derived from an EMBL/GenBank/DDBJ whole genome shotgun (WGS) entry which is preliminary data.</text>
</comment>
<evidence type="ECO:0000256" key="2">
    <source>
        <dbReference type="SAM" id="SignalP"/>
    </source>
</evidence>